<dbReference type="Proteomes" id="UP001145742">
    <property type="component" value="Unassembled WGS sequence"/>
</dbReference>
<sequence>MAGGGILYKALLYARDPGRAVGMDNWLPELVDRDGEQNNPTVIQEEVVSELLAHLDPYKSMGPGQCTEYECVTQSAVTFWLLQKPDGNSQSELGSILCPLLFNTFLNHLDAGLEGIQNKFADDTKIGGAVDSLEGREAVQIDLNKSDDWAITNHRKFINGKCQVLHLGQVNPKCMYRLQHEMMESSTTEKDLGILDEGTDKQFESLLVRIKGQANMGDTNVGVYYRPPDQEEEVCMAFYGQLEIALWSQALVLLGNFNHPDICRGTEDSFLMQVMEEPMRKGVLLDLVLTNQTG</sequence>
<keyword evidence="2" id="KW-1185">Reference proteome</keyword>
<comment type="caution">
    <text evidence="1">The sequence shown here is derived from an EMBL/GenBank/DDBJ whole genome shotgun (WGS) entry which is preliminary data.</text>
</comment>
<dbReference type="EMBL" id="WHWB01034090">
    <property type="protein sequence ID" value="KAJ7414022.1"/>
    <property type="molecule type" value="Genomic_DNA"/>
</dbReference>
<accession>A0ABQ9D8S4</accession>
<evidence type="ECO:0000313" key="2">
    <source>
        <dbReference type="Proteomes" id="UP001145742"/>
    </source>
</evidence>
<protein>
    <submittedName>
        <fullName evidence="1">Uncharacterized protein</fullName>
    </submittedName>
</protein>
<evidence type="ECO:0000313" key="1">
    <source>
        <dbReference type="EMBL" id="KAJ7414022.1"/>
    </source>
</evidence>
<reference evidence="1" key="1">
    <citation type="submission" date="2019-10" db="EMBL/GenBank/DDBJ databases">
        <authorList>
            <person name="Soares A.E.R."/>
            <person name="Aleixo A."/>
            <person name="Schneider P."/>
            <person name="Miyaki C.Y."/>
            <person name="Schneider M.P."/>
            <person name="Mello C."/>
            <person name="Vasconcelos A.T.R."/>
        </authorList>
    </citation>
    <scope>NUCLEOTIDE SEQUENCE</scope>
    <source>
        <tissue evidence="1">Muscle</tissue>
    </source>
</reference>
<dbReference type="PANTHER" id="PTHR33332">
    <property type="entry name" value="REVERSE TRANSCRIPTASE DOMAIN-CONTAINING PROTEIN"/>
    <property type="match status" value="1"/>
</dbReference>
<organism evidence="1 2">
    <name type="scientific">Willisornis vidua</name>
    <name type="common">Xingu scale-backed antbird</name>
    <dbReference type="NCBI Taxonomy" id="1566151"/>
    <lineage>
        <taxon>Eukaryota</taxon>
        <taxon>Metazoa</taxon>
        <taxon>Chordata</taxon>
        <taxon>Craniata</taxon>
        <taxon>Vertebrata</taxon>
        <taxon>Euteleostomi</taxon>
        <taxon>Archelosauria</taxon>
        <taxon>Archosauria</taxon>
        <taxon>Dinosauria</taxon>
        <taxon>Saurischia</taxon>
        <taxon>Theropoda</taxon>
        <taxon>Coelurosauria</taxon>
        <taxon>Aves</taxon>
        <taxon>Neognathae</taxon>
        <taxon>Neoaves</taxon>
        <taxon>Telluraves</taxon>
        <taxon>Australaves</taxon>
        <taxon>Passeriformes</taxon>
        <taxon>Thamnophilidae</taxon>
        <taxon>Willisornis</taxon>
    </lineage>
</organism>
<gene>
    <name evidence="1" type="ORF">WISP_86763</name>
</gene>
<proteinExistence type="predicted"/>
<name>A0ABQ9D8S4_9PASS</name>